<keyword evidence="1" id="KW-0812">Transmembrane</keyword>
<evidence type="ECO:0000313" key="3">
    <source>
        <dbReference type="Proteomes" id="UP001286174"/>
    </source>
</evidence>
<dbReference type="EMBL" id="JALBUR010000001">
    <property type="protein sequence ID" value="MDX8418556.1"/>
    <property type="molecule type" value="Genomic_DNA"/>
</dbReference>
<keyword evidence="1" id="KW-0472">Membrane</keyword>
<feature type="transmembrane region" description="Helical" evidence="1">
    <location>
        <begin position="52"/>
        <end position="75"/>
    </location>
</feature>
<name>A0AB35U1V6_9FIRM</name>
<protein>
    <submittedName>
        <fullName evidence="2">DUF969 domain-containing protein</fullName>
    </submittedName>
</protein>
<dbReference type="Proteomes" id="UP001286174">
    <property type="component" value="Unassembled WGS sequence"/>
</dbReference>
<gene>
    <name evidence="2" type="ORF">MOZ60_00445</name>
</gene>
<evidence type="ECO:0000256" key="1">
    <source>
        <dbReference type="SAM" id="Phobius"/>
    </source>
</evidence>
<sequence length="234" mass="25311">MGLLKLIGVLIVIIGFALRWDTIATVVAAGIATGLVAVAEGSMTFMGIFETFGSSFITNRTATLFALTVGVIGICERYGLRDKAKDFIKKMKSMTVGRLLAVWTVIRTLSAAFSLRLGGHVQFIRPIILPMSEGAIANRYGDQVLEDDAEEDRLKGIAAGTENFGNFYGQNCFMGASGTLLIVNTLTTQGLNVDALQIAVNSWPIAIICMVVCAGYYLWYDKSLDKKYAKEAGK</sequence>
<feature type="transmembrane region" description="Helical" evidence="1">
    <location>
        <begin position="202"/>
        <end position="220"/>
    </location>
</feature>
<evidence type="ECO:0000313" key="2">
    <source>
        <dbReference type="EMBL" id="MDX8418556.1"/>
    </source>
</evidence>
<dbReference type="Pfam" id="PF06149">
    <property type="entry name" value="DUF969"/>
    <property type="match status" value="1"/>
</dbReference>
<accession>A0AB35U1V6</accession>
<dbReference type="InterPro" id="IPR010374">
    <property type="entry name" value="DUF969"/>
</dbReference>
<proteinExistence type="predicted"/>
<comment type="caution">
    <text evidence="2">The sequence shown here is derived from an EMBL/GenBank/DDBJ whole genome shotgun (WGS) entry which is preliminary data.</text>
</comment>
<reference evidence="2 3" key="1">
    <citation type="submission" date="2022-03" db="EMBL/GenBank/DDBJ databases">
        <title>Novel taxa within the pig intestine.</title>
        <authorList>
            <person name="Wylensek D."/>
            <person name="Bishof K."/>
            <person name="Afrizal A."/>
            <person name="Clavel T."/>
        </authorList>
    </citation>
    <scope>NUCLEOTIDE SEQUENCE [LARGE SCALE GENOMIC DNA]</scope>
    <source>
        <strain evidence="2 3">CLA-KB-P133</strain>
    </source>
</reference>
<feature type="transmembrane region" description="Helical" evidence="1">
    <location>
        <begin position="96"/>
        <end position="115"/>
    </location>
</feature>
<keyword evidence="3" id="KW-1185">Reference proteome</keyword>
<keyword evidence="1" id="KW-1133">Transmembrane helix</keyword>
<dbReference type="RefSeq" id="WP_370595252.1">
    <property type="nucleotide sequence ID" value="NZ_JALBUR010000001.1"/>
</dbReference>
<organism evidence="2 3">
    <name type="scientific">Grylomicrobium aquisgranensis</name>
    <dbReference type="NCBI Taxonomy" id="2926318"/>
    <lineage>
        <taxon>Bacteria</taxon>
        <taxon>Bacillati</taxon>
        <taxon>Bacillota</taxon>
        <taxon>Erysipelotrichia</taxon>
        <taxon>Erysipelotrichales</taxon>
        <taxon>Erysipelotrichaceae</taxon>
        <taxon>Grylomicrobium</taxon>
    </lineage>
</organism>
<dbReference type="AlphaFoldDB" id="A0AB35U1V6"/>